<accession>C7H3D2</accession>
<dbReference type="EMBL" id="ACOP02000015">
    <property type="protein sequence ID" value="EEU97612.1"/>
    <property type="molecule type" value="Genomic_DNA"/>
</dbReference>
<evidence type="ECO:0000313" key="1">
    <source>
        <dbReference type="EMBL" id="EEU97612.1"/>
    </source>
</evidence>
<dbReference type="STRING" id="411483.FAEPRAA2165_00791"/>
<evidence type="ECO:0000313" key="2">
    <source>
        <dbReference type="Proteomes" id="UP000004619"/>
    </source>
</evidence>
<sequence length="44" mass="4614">MSRLSLNAGEGGFFDLKLPSSLLRNATSLWEGGLLGPKQGKGPL</sequence>
<keyword evidence="2" id="KW-1185">Reference proteome</keyword>
<dbReference type="HOGENOM" id="CLU_3216514_0_0_9"/>
<dbReference type="Proteomes" id="UP000004619">
    <property type="component" value="Unassembled WGS sequence"/>
</dbReference>
<proteinExistence type="predicted"/>
<gene>
    <name evidence="1" type="ORF">FAEPRAA2165_00791</name>
</gene>
<name>C7H3D2_FAED2</name>
<comment type="caution">
    <text evidence="1">The sequence shown here is derived from an EMBL/GenBank/DDBJ whole genome shotgun (WGS) entry which is preliminary data.</text>
</comment>
<organism evidence="1 2">
    <name type="scientific">Faecalibacterium duncaniae (strain DSM 17677 / JCM 31915 / A2-165)</name>
    <name type="common">Faecalibacterium prausnitzii</name>
    <dbReference type="NCBI Taxonomy" id="411483"/>
    <lineage>
        <taxon>Bacteria</taxon>
        <taxon>Bacillati</taxon>
        <taxon>Bacillota</taxon>
        <taxon>Clostridia</taxon>
        <taxon>Eubacteriales</taxon>
        <taxon>Oscillospiraceae</taxon>
        <taxon>Faecalibacterium</taxon>
    </lineage>
</organism>
<dbReference type="AlphaFoldDB" id="C7H3D2"/>
<protein>
    <submittedName>
        <fullName evidence="1">Uncharacterized protein</fullName>
    </submittedName>
</protein>
<reference evidence="1" key="1">
    <citation type="submission" date="2009-08" db="EMBL/GenBank/DDBJ databases">
        <authorList>
            <person name="Weinstock G."/>
            <person name="Sodergren E."/>
            <person name="Clifton S."/>
            <person name="Fulton L."/>
            <person name="Fulton B."/>
            <person name="Courtney L."/>
            <person name="Fronick C."/>
            <person name="Harrison M."/>
            <person name="Strong C."/>
            <person name="Farmer C."/>
            <person name="Delahaunty K."/>
            <person name="Markovic C."/>
            <person name="Hall O."/>
            <person name="Minx P."/>
            <person name="Tomlinson C."/>
            <person name="Mitreva M."/>
            <person name="Nelson J."/>
            <person name="Hou S."/>
            <person name="Wollam A."/>
            <person name="Pepin K.H."/>
            <person name="Johnson M."/>
            <person name="Bhonagiri V."/>
            <person name="Nash W.E."/>
            <person name="Warren W."/>
            <person name="Chinwalla A."/>
            <person name="Mardis E.R."/>
            <person name="Wilson R.K."/>
        </authorList>
    </citation>
    <scope>NUCLEOTIDE SEQUENCE [LARGE SCALE GENOMIC DNA]</scope>
    <source>
        <strain evidence="1">A2-165</strain>
    </source>
</reference>